<protein>
    <submittedName>
        <fullName evidence="1">Uncharacterized protein</fullName>
    </submittedName>
</protein>
<dbReference type="InterPro" id="IPR049777">
    <property type="entry name" value="SCO2524-like"/>
</dbReference>
<name>A0ABQ6YL17_9NOCA</name>
<keyword evidence="2" id="KW-1185">Reference proteome</keyword>
<sequence>MRIRPRQQLLDLWRAHLRTSFREGAWVWGGRDGRNSVSDAEQLMCLLYPSSELANFALDPDSIATAVDVASVTAVLGEDIRVGAALVAKLEEFFATYTDAEGEPIFPGGSYFRDAGFGEPTAAQCELEVVDSYSMSLSLCIASLRFLRGIERYLEHEVRREARRLNERVKALIPQVSTRLTCAMVGLIRSFVMDTPPFSSPPGQQILDLVNQTGAPAKEIIADFSAALGPIRVQAETDVRSGHPEGIDLRDDNRAFECGWTWGIGRDVGPRADVTARIATQPGYAVTQPYLYFTLVALDGIKDLYSQRTSEPDLFEPHQVELVESLKRRAELAQKYWSTISRFGRGRWPLEDLPWRTSDGKQSDYYSLAVTAFLIQDLLEKESTSDLDRTAAVLRQLAERGRITSRPTPDDPADQLHHPGLLLTLKGSEDVDGGPVLGYHVNDYTTLLLKRSLQAARLAREVPTRVALLDLAESALVHLEARAIATGCSAGLWDNLGGNGDTTDPAPSWFLTERVMECLVVAHNTFDRPPLAAPSMRAAALIKISEADHLFIKETLQVGDDVDSPRYTELAAIEESLTQANALMDKQPSTAEALAYSVLLRLAALAYAREDATR</sequence>
<organism evidence="1 2">
    <name type="scientific">Nocardia caishijiensis</name>
    <dbReference type="NCBI Taxonomy" id="184756"/>
    <lineage>
        <taxon>Bacteria</taxon>
        <taxon>Bacillati</taxon>
        <taxon>Actinomycetota</taxon>
        <taxon>Actinomycetes</taxon>
        <taxon>Mycobacteriales</taxon>
        <taxon>Nocardiaceae</taxon>
        <taxon>Nocardia</taxon>
    </lineage>
</organism>
<dbReference type="RefSeq" id="WP_157102075.1">
    <property type="nucleotide sequence ID" value="NZ_VMSD01000005.1"/>
</dbReference>
<comment type="caution">
    <text evidence="1">The sequence shown here is derived from an EMBL/GenBank/DDBJ whole genome shotgun (WGS) entry which is preliminary data.</text>
</comment>
<evidence type="ECO:0000313" key="1">
    <source>
        <dbReference type="EMBL" id="KAF0846348.1"/>
    </source>
</evidence>
<proteinExistence type="predicted"/>
<reference evidence="1 2" key="1">
    <citation type="submission" date="2019-07" db="EMBL/GenBank/DDBJ databases">
        <title>Genomic Encyclopedia of Type Strains, Phase IV (KMG-IV): sequencing the most valuable type-strain genomes for metagenomic binning, comparative biology and taxonomic classification.</title>
        <authorList>
            <person name="Goeker M."/>
        </authorList>
    </citation>
    <scope>NUCLEOTIDE SEQUENCE [LARGE SCALE GENOMIC DNA]</scope>
    <source>
        <strain evidence="1 2">DSM 44831</strain>
    </source>
</reference>
<evidence type="ECO:0000313" key="2">
    <source>
        <dbReference type="Proteomes" id="UP000798951"/>
    </source>
</evidence>
<dbReference type="NCBIfam" id="NF040567">
    <property type="entry name" value="SCO2524_fam"/>
    <property type="match status" value="1"/>
</dbReference>
<dbReference type="Proteomes" id="UP000798951">
    <property type="component" value="Unassembled WGS sequence"/>
</dbReference>
<dbReference type="EMBL" id="VMSD01000005">
    <property type="protein sequence ID" value="KAF0846348.1"/>
    <property type="molecule type" value="Genomic_DNA"/>
</dbReference>
<gene>
    <name evidence="1" type="ORF">FNL39_105259</name>
</gene>
<accession>A0ABQ6YL17</accession>